<evidence type="ECO:0000256" key="1">
    <source>
        <dbReference type="ARBA" id="ARBA00008874"/>
    </source>
</evidence>
<dbReference type="Proteomes" id="UP001470230">
    <property type="component" value="Unassembled WGS sequence"/>
</dbReference>
<comment type="caution">
    <text evidence="12">The sequence shown here is derived from an EMBL/GenBank/DDBJ whole genome shotgun (WGS) entry which is preliminary data.</text>
</comment>
<evidence type="ECO:0000313" key="12">
    <source>
        <dbReference type="EMBL" id="KAK8840570.1"/>
    </source>
</evidence>
<evidence type="ECO:0000256" key="5">
    <source>
        <dbReference type="ARBA" id="ARBA00022741"/>
    </source>
</evidence>
<evidence type="ECO:0000256" key="8">
    <source>
        <dbReference type="ARBA" id="ARBA00047899"/>
    </source>
</evidence>
<organism evidence="12 13">
    <name type="scientific">Tritrichomonas musculus</name>
    <dbReference type="NCBI Taxonomy" id="1915356"/>
    <lineage>
        <taxon>Eukaryota</taxon>
        <taxon>Metamonada</taxon>
        <taxon>Parabasalia</taxon>
        <taxon>Tritrichomonadida</taxon>
        <taxon>Tritrichomonadidae</taxon>
        <taxon>Tritrichomonas</taxon>
    </lineage>
</organism>
<keyword evidence="6" id="KW-0418">Kinase</keyword>
<comment type="similarity">
    <text evidence="1">Belongs to the protein kinase superfamily. STE Ser/Thr protein kinase family. STE20 subfamily.</text>
</comment>
<dbReference type="PROSITE" id="PS50011">
    <property type="entry name" value="PROTEIN_KINASE_DOM"/>
    <property type="match status" value="1"/>
</dbReference>
<dbReference type="InterPro" id="IPR011009">
    <property type="entry name" value="Kinase-like_dom_sf"/>
</dbReference>
<reference evidence="12 13" key="1">
    <citation type="submission" date="2024-04" db="EMBL/GenBank/DDBJ databases">
        <title>Tritrichomonas musculus Genome.</title>
        <authorList>
            <person name="Alves-Ferreira E."/>
            <person name="Grigg M."/>
            <person name="Lorenzi H."/>
            <person name="Galac M."/>
        </authorList>
    </citation>
    <scope>NUCLEOTIDE SEQUENCE [LARGE SCALE GENOMIC DNA]</scope>
    <source>
        <strain evidence="12 13">EAF2021</strain>
    </source>
</reference>
<feature type="domain" description="Protein kinase" evidence="11">
    <location>
        <begin position="16"/>
        <end position="272"/>
    </location>
</feature>
<evidence type="ECO:0000256" key="3">
    <source>
        <dbReference type="ARBA" id="ARBA00022527"/>
    </source>
</evidence>
<dbReference type="CDD" id="cd05122">
    <property type="entry name" value="PKc_STE"/>
    <property type="match status" value="1"/>
</dbReference>
<dbReference type="EMBL" id="JAPFFF010000045">
    <property type="protein sequence ID" value="KAK8840570.1"/>
    <property type="molecule type" value="Genomic_DNA"/>
</dbReference>
<evidence type="ECO:0000256" key="9">
    <source>
        <dbReference type="ARBA" id="ARBA00048679"/>
    </source>
</evidence>
<sequence>MSRKIKFNSKTDPDEFKAIRLIGSGGYGQVIELLHIPTGKHFAGKIIRKSKHSSKNIKNEISIMKSVKGKNIIHFYGTIKYPRENPHRIVVMDYCDRGSLRDILKNNHITLNEDQISIILHDLLRALSTFHTKYQTVHGDIKAANILISSDGSVRLTDFGLSHKLENSESIDTSFSGSPYWMSPEVILCENYSFPADIWSVGATAYELIEGEPPFYEYPTSRAMNEIVSLGFPGFHPNTKVSSQFNDFIMKCFRIRPNQRPTADELLKHPFIKRARKLDRNVVLKELLQKENNFDLLMETDEYKNLQKFIHFENQFKTKSLIESDISKDSLDDKNKIEKKISNIDTN</sequence>
<dbReference type="InterPro" id="IPR017441">
    <property type="entry name" value="Protein_kinase_ATP_BS"/>
</dbReference>
<dbReference type="PANTHER" id="PTHR48012">
    <property type="entry name" value="STERILE20-LIKE KINASE, ISOFORM B-RELATED"/>
    <property type="match status" value="1"/>
</dbReference>
<dbReference type="SUPFAM" id="SSF56112">
    <property type="entry name" value="Protein kinase-like (PK-like)"/>
    <property type="match status" value="1"/>
</dbReference>
<evidence type="ECO:0000256" key="10">
    <source>
        <dbReference type="PROSITE-ProRule" id="PRU10141"/>
    </source>
</evidence>
<keyword evidence="5 10" id="KW-0547">Nucleotide-binding</keyword>
<dbReference type="EC" id="2.7.11.1" evidence="2"/>
<comment type="catalytic activity">
    <reaction evidence="8">
        <text>L-threonyl-[protein] + ATP = O-phospho-L-threonyl-[protein] + ADP + H(+)</text>
        <dbReference type="Rhea" id="RHEA:46608"/>
        <dbReference type="Rhea" id="RHEA-COMP:11060"/>
        <dbReference type="Rhea" id="RHEA-COMP:11605"/>
        <dbReference type="ChEBI" id="CHEBI:15378"/>
        <dbReference type="ChEBI" id="CHEBI:30013"/>
        <dbReference type="ChEBI" id="CHEBI:30616"/>
        <dbReference type="ChEBI" id="CHEBI:61977"/>
        <dbReference type="ChEBI" id="CHEBI:456216"/>
        <dbReference type="EC" id="2.7.11.1"/>
    </reaction>
</comment>
<dbReference type="InterPro" id="IPR000719">
    <property type="entry name" value="Prot_kinase_dom"/>
</dbReference>
<dbReference type="PROSITE" id="PS00107">
    <property type="entry name" value="PROTEIN_KINASE_ATP"/>
    <property type="match status" value="1"/>
</dbReference>
<dbReference type="SMART" id="SM00220">
    <property type="entry name" value="S_TKc"/>
    <property type="match status" value="1"/>
</dbReference>
<comment type="catalytic activity">
    <reaction evidence="9">
        <text>L-seryl-[protein] + ATP = O-phospho-L-seryl-[protein] + ADP + H(+)</text>
        <dbReference type="Rhea" id="RHEA:17989"/>
        <dbReference type="Rhea" id="RHEA-COMP:9863"/>
        <dbReference type="Rhea" id="RHEA-COMP:11604"/>
        <dbReference type="ChEBI" id="CHEBI:15378"/>
        <dbReference type="ChEBI" id="CHEBI:29999"/>
        <dbReference type="ChEBI" id="CHEBI:30616"/>
        <dbReference type="ChEBI" id="CHEBI:83421"/>
        <dbReference type="ChEBI" id="CHEBI:456216"/>
        <dbReference type="EC" id="2.7.11.1"/>
    </reaction>
</comment>
<keyword evidence="13" id="KW-1185">Reference proteome</keyword>
<evidence type="ECO:0000256" key="2">
    <source>
        <dbReference type="ARBA" id="ARBA00012513"/>
    </source>
</evidence>
<gene>
    <name evidence="12" type="ORF">M9Y10_030780</name>
</gene>
<keyword evidence="4" id="KW-0808">Transferase</keyword>
<feature type="binding site" evidence="10">
    <location>
        <position position="49"/>
    </location>
    <ligand>
        <name>ATP</name>
        <dbReference type="ChEBI" id="CHEBI:30616"/>
    </ligand>
</feature>
<keyword evidence="3" id="KW-0723">Serine/threonine-protein kinase</keyword>
<name>A0ABR2H332_9EUKA</name>
<evidence type="ECO:0000259" key="11">
    <source>
        <dbReference type="PROSITE" id="PS50011"/>
    </source>
</evidence>
<evidence type="ECO:0000313" key="13">
    <source>
        <dbReference type="Proteomes" id="UP001470230"/>
    </source>
</evidence>
<evidence type="ECO:0000256" key="6">
    <source>
        <dbReference type="ARBA" id="ARBA00022777"/>
    </source>
</evidence>
<dbReference type="Pfam" id="PF00069">
    <property type="entry name" value="Pkinase"/>
    <property type="match status" value="1"/>
</dbReference>
<protein>
    <recommendedName>
        <fullName evidence="2">non-specific serine/threonine protein kinase</fullName>
        <ecNumber evidence="2">2.7.11.1</ecNumber>
    </recommendedName>
</protein>
<accession>A0ABR2H332</accession>
<dbReference type="PANTHER" id="PTHR48012:SF10">
    <property type="entry name" value="FI20177P1"/>
    <property type="match status" value="1"/>
</dbReference>
<evidence type="ECO:0000256" key="7">
    <source>
        <dbReference type="ARBA" id="ARBA00022840"/>
    </source>
</evidence>
<evidence type="ECO:0000256" key="4">
    <source>
        <dbReference type="ARBA" id="ARBA00022679"/>
    </source>
</evidence>
<dbReference type="InterPro" id="IPR050629">
    <property type="entry name" value="STE20/SPS1-PAK"/>
</dbReference>
<dbReference type="Gene3D" id="1.10.510.10">
    <property type="entry name" value="Transferase(Phosphotransferase) domain 1"/>
    <property type="match status" value="1"/>
</dbReference>
<keyword evidence="7 10" id="KW-0067">ATP-binding</keyword>
<proteinExistence type="inferred from homology"/>